<name>A0ABU0JEW8_9HYPH</name>
<protein>
    <recommendedName>
        <fullName evidence="2">Phage tail collar domain-containing protein</fullName>
    </recommendedName>
</protein>
<evidence type="ECO:0000313" key="3">
    <source>
        <dbReference type="EMBL" id="MDQ0472827.1"/>
    </source>
</evidence>
<feature type="domain" description="Phage tail collar" evidence="2">
    <location>
        <begin position="102"/>
        <end position="159"/>
    </location>
</feature>
<sequence length="255" mass="26191">MTVFNANTFQLLVRKAAGGYGYLFGVDVVAKVLAASNLLDVSVASTAPGDTTKLWFQPDSVTPAAGAYKIYDAISASWVPLTFVRFAAWLVGRGGVTPAPTGSVQAYAGAAAPAGWLLCNGAAVNRTTYAALYAITGDTFGPGNGTTTFNLPDLRGEFIRGTDTMGTARGVDAGRALGSQQAGMVGPHGHPMRICSPPMPGGSNGVGGFLIHESINANYPANDGPPSDPAGNQLGINLGTETRPRNVALAYIIKT</sequence>
<dbReference type="Gene3D" id="3.90.1340.10">
    <property type="entry name" value="Phage tail collar domain"/>
    <property type="match status" value="1"/>
</dbReference>
<dbReference type="InterPro" id="IPR011083">
    <property type="entry name" value="Phage_tail_collar_dom"/>
</dbReference>
<keyword evidence="4" id="KW-1185">Reference proteome</keyword>
<dbReference type="SUPFAM" id="SSF88874">
    <property type="entry name" value="Receptor-binding domain of short tail fibre protein gp12"/>
    <property type="match status" value="1"/>
</dbReference>
<reference evidence="3 4" key="1">
    <citation type="submission" date="2023-07" db="EMBL/GenBank/DDBJ databases">
        <title>Genomic Encyclopedia of Type Strains, Phase IV (KMG-IV): sequencing the most valuable type-strain genomes for metagenomic binning, comparative biology and taxonomic classification.</title>
        <authorList>
            <person name="Goeker M."/>
        </authorList>
    </citation>
    <scope>NUCLEOTIDE SEQUENCE [LARGE SCALE GENOMIC DNA]</scope>
    <source>
        <strain evidence="3 4">DSM 19619</strain>
    </source>
</reference>
<dbReference type="Pfam" id="PF07484">
    <property type="entry name" value="Collar"/>
    <property type="match status" value="1"/>
</dbReference>
<accession>A0ABU0JEW8</accession>
<evidence type="ECO:0000256" key="1">
    <source>
        <dbReference type="SAM" id="MobiDB-lite"/>
    </source>
</evidence>
<dbReference type="InterPro" id="IPR037053">
    <property type="entry name" value="Phage_tail_collar_dom_sf"/>
</dbReference>
<comment type="caution">
    <text evidence="3">The sequence shown here is derived from an EMBL/GenBank/DDBJ whole genome shotgun (WGS) entry which is preliminary data.</text>
</comment>
<dbReference type="RefSeq" id="WP_307280205.1">
    <property type="nucleotide sequence ID" value="NZ_JAUSVX010000013.1"/>
</dbReference>
<feature type="region of interest" description="Disordered" evidence="1">
    <location>
        <begin position="218"/>
        <end position="238"/>
    </location>
</feature>
<gene>
    <name evidence="3" type="ORF">QO011_005857</name>
</gene>
<evidence type="ECO:0000313" key="4">
    <source>
        <dbReference type="Proteomes" id="UP001242480"/>
    </source>
</evidence>
<dbReference type="Proteomes" id="UP001242480">
    <property type="component" value="Unassembled WGS sequence"/>
</dbReference>
<organism evidence="3 4">
    <name type="scientific">Labrys wisconsinensis</name>
    <dbReference type="NCBI Taxonomy" id="425677"/>
    <lineage>
        <taxon>Bacteria</taxon>
        <taxon>Pseudomonadati</taxon>
        <taxon>Pseudomonadota</taxon>
        <taxon>Alphaproteobacteria</taxon>
        <taxon>Hyphomicrobiales</taxon>
        <taxon>Xanthobacteraceae</taxon>
        <taxon>Labrys</taxon>
    </lineage>
</organism>
<proteinExistence type="predicted"/>
<evidence type="ECO:0000259" key="2">
    <source>
        <dbReference type="Pfam" id="PF07484"/>
    </source>
</evidence>
<dbReference type="EMBL" id="JAUSVX010000013">
    <property type="protein sequence ID" value="MDQ0472827.1"/>
    <property type="molecule type" value="Genomic_DNA"/>
</dbReference>